<sequence>MESKNNQITLSPYVIARRKKRKLSDTVEEASGSDVQTQMHKKVRISNQIFSGSRSRESEDENENKNENEKSNVNFEDKKKNEEINLINIEKMDRKEKRNIIVQISQHCQLSKIIKSQTFSMNWSTVFVHFSAEMKKQDLEEIMNHFNKNIPKGDDEIVTKCTIYQKNYVEQVKHKRQQDVTNTNTNRRVLMKNVDVNETTTNIQQLLNNYGYNVERLERFKGLPVVKLTMGNSEDVNKILKDENLFICYRKTKCELFDPFRSRPRRHFKQCKKCYRINHNAEECMKKKETCKYCGFSNHDSKNCKHKNNPRKYLIRTTREKLGIKVTRKETTIFERNKSKMQNNKIEIKIAHSNNNYNNKNEKVILSRDKQHKDTEVKSWNDRVAVQMEQPKDTQNNLQQTKNFQKNRRSRQRSNKQKQNESQNEIQYIKSELAELRSMFNEFMKVFINNQSQSQSQSRSQSTVANVNANAMSNSQQIDVNNINGFYSKQHKLEQNFKYKQHHICLFQEEFRFNKKDIDYQFQYLYTHHWSETVRTGILCRIDLHSIQRTFSNTPNQFEELGFESCWVEISCPGQKKPIIFCSFYRNIQRHSVMRCCIGIHFIQQFAYSQFTSI</sequence>
<gene>
    <name evidence="2" type="ORF">RFI_03947</name>
</gene>
<accession>X6P4M5</accession>
<dbReference type="EMBL" id="ASPP01003628">
    <property type="protein sequence ID" value="ETO33161.1"/>
    <property type="molecule type" value="Genomic_DNA"/>
</dbReference>
<keyword evidence="3" id="KW-1185">Reference proteome</keyword>
<name>X6P4M5_RETFI</name>
<feature type="region of interest" description="Disordered" evidence="1">
    <location>
        <begin position="388"/>
        <end position="425"/>
    </location>
</feature>
<feature type="compositionally biased region" description="Basic residues" evidence="1">
    <location>
        <begin position="405"/>
        <end position="416"/>
    </location>
</feature>
<feature type="region of interest" description="Disordered" evidence="1">
    <location>
        <begin position="19"/>
        <end position="76"/>
    </location>
</feature>
<evidence type="ECO:0000256" key="1">
    <source>
        <dbReference type="SAM" id="MobiDB-lite"/>
    </source>
</evidence>
<dbReference type="AlphaFoldDB" id="X6P4M5"/>
<feature type="compositionally biased region" description="Basic and acidic residues" evidence="1">
    <location>
        <begin position="63"/>
        <end position="76"/>
    </location>
</feature>
<reference evidence="2 3" key="1">
    <citation type="journal article" date="2013" name="Curr. Biol.">
        <title>The Genome of the Foraminiferan Reticulomyxa filosa.</title>
        <authorList>
            <person name="Glockner G."/>
            <person name="Hulsmann N."/>
            <person name="Schleicher M."/>
            <person name="Noegel A.A."/>
            <person name="Eichinger L."/>
            <person name="Gallinger C."/>
            <person name="Pawlowski J."/>
            <person name="Sierra R."/>
            <person name="Euteneuer U."/>
            <person name="Pillet L."/>
            <person name="Moustafa A."/>
            <person name="Platzer M."/>
            <person name="Groth M."/>
            <person name="Szafranski K."/>
            <person name="Schliwa M."/>
        </authorList>
    </citation>
    <scope>NUCLEOTIDE SEQUENCE [LARGE SCALE GENOMIC DNA]</scope>
</reference>
<evidence type="ECO:0000313" key="3">
    <source>
        <dbReference type="Proteomes" id="UP000023152"/>
    </source>
</evidence>
<dbReference type="Proteomes" id="UP000023152">
    <property type="component" value="Unassembled WGS sequence"/>
</dbReference>
<protein>
    <submittedName>
        <fullName evidence="2">Viral A-type inclusion protein</fullName>
    </submittedName>
</protein>
<proteinExistence type="predicted"/>
<comment type="caution">
    <text evidence="2">The sequence shown here is derived from an EMBL/GenBank/DDBJ whole genome shotgun (WGS) entry which is preliminary data.</text>
</comment>
<organism evidence="2 3">
    <name type="scientific">Reticulomyxa filosa</name>
    <dbReference type="NCBI Taxonomy" id="46433"/>
    <lineage>
        <taxon>Eukaryota</taxon>
        <taxon>Sar</taxon>
        <taxon>Rhizaria</taxon>
        <taxon>Retaria</taxon>
        <taxon>Foraminifera</taxon>
        <taxon>Monothalamids</taxon>
        <taxon>Reticulomyxidae</taxon>
        <taxon>Reticulomyxa</taxon>
    </lineage>
</organism>
<evidence type="ECO:0000313" key="2">
    <source>
        <dbReference type="EMBL" id="ETO33161.1"/>
    </source>
</evidence>